<feature type="domain" description="VOC" evidence="1">
    <location>
        <begin position="141"/>
        <end position="258"/>
    </location>
</feature>
<accession>A0ABZ2SLX4</accession>
<sequence>MKAITNIHHISAIVGDPQETVDFYRDVLNLRFIKQTVNYDDEHTYHLYFSNQSVDNGSIMTFFNWKNAHQGRVGSGQVGMIAFRIPKGSTSYWRDRLTQFGVPIKETRLFNQPTLELLDVHDLALALVESNEFFETPEILGFHGAILLSANPKATAHTLTQDLGLVIAGSSTNYDYFYTKGDARHQIGIPKQPLSKGRWGIGTVHHIAWAVSDEKEQTQWHDYLSQHHYGVTEIKNRNYFQAIYFQEPGSVVFELATEGPGFTIDESFETLGQRLMLPAHFESRRKEISASLPKLNI</sequence>
<proteinExistence type="predicted"/>
<dbReference type="Pfam" id="PF00903">
    <property type="entry name" value="Glyoxalase"/>
    <property type="match status" value="1"/>
</dbReference>
<dbReference type="InterPro" id="IPR052537">
    <property type="entry name" value="Extradiol_RC_dioxygenase"/>
</dbReference>
<dbReference type="EMBL" id="CP147251">
    <property type="protein sequence ID" value="WYJ76832.1"/>
    <property type="molecule type" value="Genomic_DNA"/>
</dbReference>
<dbReference type="RefSeq" id="WP_207940979.1">
    <property type="nucleotide sequence ID" value="NZ_CP147251.1"/>
</dbReference>
<dbReference type="InterPro" id="IPR037523">
    <property type="entry name" value="VOC_core"/>
</dbReference>
<dbReference type="PANTHER" id="PTHR36110">
    <property type="entry name" value="RING-CLEAVING DIOXYGENASE MHQE-RELATED"/>
    <property type="match status" value="1"/>
</dbReference>
<dbReference type="SUPFAM" id="SSF54593">
    <property type="entry name" value="Glyoxalase/Bleomycin resistance protein/Dihydroxybiphenyl dioxygenase"/>
    <property type="match status" value="1"/>
</dbReference>
<reference evidence="2 3" key="2">
    <citation type="submission" date="2024-03" db="EMBL/GenBank/DDBJ databases">
        <title>The Genome Sequence of Enterococcus sp. DIV2402.</title>
        <authorList>
            <consortium name="The Broad Institute Genomics Platform"/>
            <consortium name="The Broad Institute Microbial Omics Core"/>
            <consortium name="The Broad Institute Genomic Center for Infectious Diseases"/>
            <person name="Earl A."/>
            <person name="Manson A."/>
            <person name="Gilmore M."/>
            <person name="Schwartman J."/>
            <person name="Shea T."/>
            <person name="Abouelleil A."/>
            <person name="Cao P."/>
            <person name="Chapman S."/>
            <person name="Cusick C."/>
            <person name="Young S."/>
            <person name="Neafsey D."/>
            <person name="Nusbaum C."/>
            <person name="Birren B."/>
        </authorList>
    </citation>
    <scope>NUCLEOTIDE SEQUENCE [LARGE SCALE GENOMIC DNA]</scope>
    <source>
        <strain evidence="2 3">DIV2402</strain>
    </source>
</reference>
<evidence type="ECO:0000313" key="3">
    <source>
        <dbReference type="Proteomes" id="UP000664701"/>
    </source>
</evidence>
<dbReference type="PROSITE" id="PS51819">
    <property type="entry name" value="VOC"/>
    <property type="match status" value="2"/>
</dbReference>
<dbReference type="InterPro" id="IPR004360">
    <property type="entry name" value="Glyas_Fos-R_dOase_dom"/>
</dbReference>
<evidence type="ECO:0000259" key="1">
    <source>
        <dbReference type="PROSITE" id="PS51819"/>
    </source>
</evidence>
<dbReference type="Gene3D" id="3.10.180.10">
    <property type="entry name" value="2,3-Dihydroxybiphenyl 1,2-Dioxygenase, domain 1"/>
    <property type="match status" value="2"/>
</dbReference>
<protein>
    <submittedName>
        <fullName evidence="2">Glyoxalase</fullName>
    </submittedName>
</protein>
<evidence type="ECO:0000313" key="2">
    <source>
        <dbReference type="EMBL" id="WYJ76832.1"/>
    </source>
</evidence>
<dbReference type="Proteomes" id="UP000664701">
    <property type="component" value="Chromosome"/>
</dbReference>
<keyword evidence="3" id="KW-1185">Reference proteome</keyword>
<gene>
    <name evidence="2" type="ORF">DOK78_001469</name>
</gene>
<reference evidence="2 3" key="1">
    <citation type="submission" date="2021-03" db="EMBL/GenBank/DDBJ databases">
        <authorList>
            <person name="Gilmore M.S."/>
            <person name="Schwartzman J."/>
            <person name="Van Tyne D."/>
            <person name="Martin M."/>
            <person name="Earl A.M."/>
            <person name="Manson A.L."/>
            <person name="Straub T."/>
            <person name="Salamzade R."/>
            <person name="Saavedra J."/>
            <person name="Lebreton F."/>
            <person name="Prichula J."/>
            <person name="Schaufler K."/>
            <person name="Gaca A."/>
            <person name="Sgardioli B."/>
            <person name="Wagenaar J."/>
            <person name="Strong T."/>
        </authorList>
    </citation>
    <scope>NUCLEOTIDE SEQUENCE [LARGE SCALE GENOMIC DNA]</scope>
    <source>
        <strain evidence="2 3">DIV2402</strain>
    </source>
</reference>
<organism evidence="2 3">
    <name type="scientific">Candidatus Enterococcus lowellii</name>
    <dbReference type="NCBI Taxonomy" id="2230877"/>
    <lineage>
        <taxon>Bacteria</taxon>
        <taxon>Bacillati</taxon>
        <taxon>Bacillota</taxon>
        <taxon>Bacilli</taxon>
        <taxon>Lactobacillales</taxon>
        <taxon>Enterococcaceae</taxon>
        <taxon>Enterococcus</taxon>
    </lineage>
</organism>
<name>A0ABZ2SLX4_9ENTE</name>
<dbReference type="InterPro" id="IPR029068">
    <property type="entry name" value="Glyas_Bleomycin-R_OHBP_Dase"/>
</dbReference>
<feature type="domain" description="VOC" evidence="1">
    <location>
        <begin position="6"/>
        <end position="130"/>
    </location>
</feature>
<dbReference type="PANTHER" id="PTHR36110:SF2">
    <property type="entry name" value="RING-CLEAVING DIOXYGENASE MHQE-RELATED"/>
    <property type="match status" value="1"/>
</dbReference>